<organism evidence="1 2">
    <name type="scientific">Candidatus Neoehrlichia procyonis str. RAC413</name>
    <dbReference type="NCBI Taxonomy" id="1359163"/>
    <lineage>
        <taxon>Bacteria</taxon>
        <taxon>Pseudomonadati</taxon>
        <taxon>Pseudomonadota</taxon>
        <taxon>Alphaproteobacteria</taxon>
        <taxon>Rickettsiales</taxon>
        <taxon>Anaplasmataceae</taxon>
        <taxon>Candidatus Neoehrlichia</taxon>
    </lineage>
</organism>
<dbReference type="Proteomes" id="UP000033562">
    <property type="component" value="Unassembled WGS sequence"/>
</dbReference>
<reference evidence="1 2" key="1">
    <citation type="submission" date="2015-02" db="EMBL/GenBank/DDBJ databases">
        <title>Genome Sequencing of Rickettsiales.</title>
        <authorList>
            <person name="Daugherty S.C."/>
            <person name="Su Q."/>
            <person name="Abolude K."/>
            <person name="Beier-Sexton M."/>
            <person name="Carlyon J.A."/>
            <person name="Carter R."/>
            <person name="Day N.P."/>
            <person name="Dumler S.J."/>
            <person name="Dyachenko V."/>
            <person name="Godinez A."/>
            <person name="Kurtti T.J."/>
            <person name="Lichay M."/>
            <person name="Mullins K.E."/>
            <person name="Ott S."/>
            <person name="Pappas-Brown V."/>
            <person name="Paris D.H."/>
            <person name="Patel P."/>
            <person name="Richards A.L."/>
            <person name="Sadzewicz L."/>
            <person name="Sears K."/>
            <person name="Seidman D."/>
            <person name="Sengamalay N."/>
            <person name="Stenos J."/>
            <person name="Tallon L.J."/>
            <person name="Vincent G."/>
            <person name="Fraser C.M."/>
            <person name="Munderloh U."/>
            <person name="Dunning-Hotopp J.C."/>
        </authorList>
    </citation>
    <scope>NUCLEOTIDE SEQUENCE [LARGE SCALE GENOMIC DNA]</scope>
    <source>
        <strain evidence="1 2">RAC413</strain>
    </source>
</reference>
<sequence length="617" mass="72940">MHKRYTLQNKLILHNSSSNIQYTFHTQQFRELVVFLSNNNSIILLYKILNNCYTIDYQSMPSHYYIQALHYNFDNIHTPSQSSEHSRIWYQELLYRIYQKMAYPNTHTEHIHSMINITISKIKNEKLAQGKTHYLYKKINNTLKANTKTFTNKLTLQILIQHTQEMLNDLFQYFSINKNNTLCTLLMFYGIDIQKIHAITLPKDPTSIVILQLYNEAKNISSTTISYTKNYFHNSTHDNLSELDYQIQIATTIVNHITALQYKKRQRKLFLKCKHPWYYVLLKQFYKFTITKINISITELKKIDYIFEESIKYGDCITFFSNFNNITKQHNSIFSYNKTLIKNIKKIENLYHCISFDNFINDIERYKSIDTIHKHNTNDFNKKNKIASYSKLCKAFIRKSKKPIISIKKPELTTVITSQIKPFKSLLSNNTHNNIHHNNCNYNCNLNKSYKSKSYSIDNLKPHTKDLVKKAFFSSLNNTTHLHSKFYVEKPSHRTYNTASNSYDFNSNKDSHNKSKNKSLAQLSHTCATIDHHTTQDNHTKLNHYFNPSTTSMYRKIVDYTNKSTINKKLKHLYTVTISQKRQSKFYVETPTSHSAYSNTASHSYNFNSIKTYTKNH</sequence>
<evidence type="ECO:0000313" key="1">
    <source>
        <dbReference type="EMBL" id="KJV69222.1"/>
    </source>
</evidence>
<comment type="caution">
    <text evidence="1">The sequence shown here is derived from an EMBL/GenBank/DDBJ whole genome shotgun (WGS) entry which is preliminary data.</text>
</comment>
<keyword evidence="2" id="KW-1185">Reference proteome</keyword>
<dbReference type="AlphaFoldDB" id="A0A0F3NNE5"/>
<protein>
    <submittedName>
        <fullName evidence="1">Uncharacterized protein</fullName>
    </submittedName>
</protein>
<name>A0A0F3NNE5_9RICK</name>
<dbReference type="RefSeq" id="WP_045808981.1">
    <property type="nucleotide sequence ID" value="NZ_LANX01000001.1"/>
</dbReference>
<gene>
    <name evidence="1" type="ORF">NLO413_0603</name>
</gene>
<accession>A0A0F3NNE5</accession>
<dbReference type="EMBL" id="LANX01000001">
    <property type="protein sequence ID" value="KJV69222.1"/>
    <property type="molecule type" value="Genomic_DNA"/>
</dbReference>
<evidence type="ECO:0000313" key="2">
    <source>
        <dbReference type="Proteomes" id="UP000033562"/>
    </source>
</evidence>
<proteinExistence type="predicted"/>